<name>A0ABR8N3Y5_9BACL</name>
<dbReference type="RefSeq" id="WP_224753894.1">
    <property type="nucleotide sequence ID" value="NZ_JACXZA010000006.1"/>
</dbReference>
<keyword evidence="4" id="KW-1185">Reference proteome</keyword>
<feature type="domain" description="CAAX prenyl protease 2/Lysostaphin resistance protein A-like" evidence="2">
    <location>
        <begin position="131"/>
        <end position="216"/>
    </location>
</feature>
<dbReference type="GO" id="GO:0008237">
    <property type="term" value="F:metallopeptidase activity"/>
    <property type="evidence" value="ECO:0007669"/>
    <property type="project" value="UniProtKB-KW"/>
</dbReference>
<dbReference type="Proteomes" id="UP000609346">
    <property type="component" value="Unassembled WGS sequence"/>
</dbReference>
<feature type="transmembrane region" description="Helical" evidence="1">
    <location>
        <begin position="39"/>
        <end position="63"/>
    </location>
</feature>
<reference evidence="3 4" key="1">
    <citation type="submission" date="2020-09" db="EMBL/GenBank/DDBJ databases">
        <title>Paenibacillus sp. strain PR3 16S rRNA gene Genome sequencing and assembly.</title>
        <authorList>
            <person name="Kim J."/>
        </authorList>
    </citation>
    <scope>NUCLEOTIDE SEQUENCE [LARGE SCALE GENOMIC DNA]</scope>
    <source>
        <strain evidence="3 4">PR3</strain>
    </source>
</reference>
<dbReference type="PANTHER" id="PTHR36435">
    <property type="entry name" value="SLR1288 PROTEIN"/>
    <property type="match status" value="1"/>
</dbReference>
<evidence type="ECO:0000259" key="2">
    <source>
        <dbReference type="Pfam" id="PF02517"/>
    </source>
</evidence>
<feature type="transmembrane region" description="Helical" evidence="1">
    <location>
        <begin position="128"/>
        <end position="150"/>
    </location>
</feature>
<feature type="transmembrane region" description="Helical" evidence="1">
    <location>
        <begin position="311"/>
        <end position="330"/>
    </location>
</feature>
<dbReference type="EMBL" id="JACXZA010000006">
    <property type="protein sequence ID" value="MBD3921539.1"/>
    <property type="molecule type" value="Genomic_DNA"/>
</dbReference>
<feature type="transmembrane region" description="Helical" evidence="1">
    <location>
        <begin position="75"/>
        <end position="94"/>
    </location>
</feature>
<keyword evidence="3" id="KW-0378">Hydrolase</keyword>
<feature type="transmembrane region" description="Helical" evidence="1">
    <location>
        <begin position="243"/>
        <end position="262"/>
    </location>
</feature>
<organism evidence="3 4">
    <name type="scientific">Paenibacillus terricola</name>
    <dbReference type="NCBI Taxonomy" id="2763503"/>
    <lineage>
        <taxon>Bacteria</taxon>
        <taxon>Bacillati</taxon>
        <taxon>Bacillota</taxon>
        <taxon>Bacilli</taxon>
        <taxon>Bacillales</taxon>
        <taxon>Paenibacillaceae</taxon>
        <taxon>Paenibacillus</taxon>
    </lineage>
</organism>
<accession>A0ABR8N3Y5</accession>
<gene>
    <name evidence="3" type="ORF">H8B09_22415</name>
</gene>
<comment type="caution">
    <text evidence="3">The sequence shown here is derived from an EMBL/GenBank/DDBJ whole genome shotgun (WGS) entry which is preliminary data.</text>
</comment>
<keyword evidence="3" id="KW-0482">Metalloprotease</keyword>
<dbReference type="InterPro" id="IPR052710">
    <property type="entry name" value="CAAX_protease"/>
</dbReference>
<dbReference type="InterPro" id="IPR003675">
    <property type="entry name" value="Rce1/LyrA-like_dom"/>
</dbReference>
<protein>
    <submittedName>
        <fullName evidence="3">CPBP family intramembrane metalloprotease</fullName>
    </submittedName>
</protein>
<keyword evidence="1" id="KW-1133">Transmembrane helix</keyword>
<evidence type="ECO:0000256" key="1">
    <source>
        <dbReference type="SAM" id="Phobius"/>
    </source>
</evidence>
<proteinExistence type="predicted"/>
<evidence type="ECO:0000313" key="3">
    <source>
        <dbReference type="EMBL" id="MBD3921539.1"/>
    </source>
</evidence>
<dbReference type="PANTHER" id="PTHR36435:SF1">
    <property type="entry name" value="CAAX AMINO TERMINAL PROTEASE FAMILY PROTEIN"/>
    <property type="match status" value="1"/>
</dbReference>
<keyword evidence="1" id="KW-0472">Membrane</keyword>
<keyword evidence="3" id="KW-0645">Protease</keyword>
<keyword evidence="1" id="KW-0812">Transmembrane</keyword>
<dbReference type="Pfam" id="PF02517">
    <property type="entry name" value="Rce1-like"/>
    <property type="match status" value="1"/>
</dbReference>
<evidence type="ECO:0000313" key="4">
    <source>
        <dbReference type="Proteomes" id="UP000609346"/>
    </source>
</evidence>
<sequence>MMVGKRLSAAAAGWIFLVSYTAGVIFSASFSSRNVDGEYSLGLFLIQVLIGNVLFFLLPGVIWTRSRGVSLKQTLRLHTVPWSVVGLGLLLYAVSQVPMLFLHQLTEAALTLFGDAYKPSDYPIADNVGTLLLLLLCIGIIPPLCEELLFRGVLLSGFEQRGALFGIVMSSAMFALFHDNPYRLIELFASALVSALIVQRSGSILPGLAIHMATNLTYVLGSYARGGDLVQGVSSGGSVNVPMLLLVGVASLPAIYVCWLILKRMEGMMARSREQSGSGTARTDEARGRIEWLNGSREDAAAGKSRLAARWGWLVPITLAVIVFIVKAVVG</sequence>